<evidence type="ECO:0000313" key="3">
    <source>
        <dbReference type="Proteomes" id="UP000238042"/>
    </source>
</evidence>
<dbReference type="OrthoDB" id="9802724at2"/>
<dbReference type="Pfam" id="PF19580">
    <property type="entry name" value="Exo_endo_phos_3"/>
    <property type="match status" value="1"/>
</dbReference>
<reference evidence="2 3" key="1">
    <citation type="submission" date="2018-02" db="EMBL/GenBank/DDBJ databases">
        <title>Genome sequences of Apibacter spp., gut symbionts of Asian honey bees.</title>
        <authorList>
            <person name="Kwong W.K."/>
            <person name="Steele M.I."/>
            <person name="Moran N.A."/>
        </authorList>
    </citation>
    <scope>NUCLEOTIDE SEQUENCE [LARGE SCALE GENOMIC DNA]</scope>
    <source>
        <strain evidence="3">wkB301</strain>
    </source>
</reference>
<dbReference type="InterPro" id="IPR005135">
    <property type="entry name" value="Endo/exonuclease/phosphatase"/>
</dbReference>
<dbReference type="PANTHER" id="PTHR42834">
    <property type="entry name" value="ENDONUCLEASE/EXONUCLEASE/PHOSPHATASE FAMILY PROTEIN (AFU_ORTHOLOGUE AFUA_3G09210)"/>
    <property type="match status" value="1"/>
</dbReference>
<proteinExistence type="predicted"/>
<evidence type="ECO:0000259" key="1">
    <source>
        <dbReference type="Pfam" id="PF19580"/>
    </source>
</evidence>
<dbReference type="AlphaFoldDB" id="A0A2S8AEC8"/>
<dbReference type="RefSeq" id="WP_105246472.1">
    <property type="nucleotide sequence ID" value="NZ_PSZM01000034.1"/>
</dbReference>
<keyword evidence="2" id="KW-0378">Hydrolase</keyword>
<dbReference type="SUPFAM" id="SSF56219">
    <property type="entry name" value="DNase I-like"/>
    <property type="match status" value="1"/>
</dbReference>
<dbReference type="PANTHER" id="PTHR42834:SF1">
    <property type="entry name" value="ENDONUCLEASE_EXONUCLEASE_PHOSPHATASE FAMILY PROTEIN (AFU_ORTHOLOGUE AFUA_3G09210)"/>
    <property type="match status" value="1"/>
</dbReference>
<evidence type="ECO:0000313" key="2">
    <source>
        <dbReference type="EMBL" id="PQL93468.1"/>
    </source>
</evidence>
<keyword evidence="2" id="KW-0255">Endonuclease</keyword>
<dbReference type="EMBL" id="PSZM01000034">
    <property type="protein sequence ID" value="PQL93468.1"/>
    <property type="molecule type" value="Genomic_DNA"/>
</dbReference>
<dbReference type="Gene3D" id="3.60.10.10">
    <property type="entry name" value="Endonuclease/exonuclease/phosphatase"/>
    <property type="match status" value="1"/>
</dbReference>
<dbReference type="GO" id="GO:0004519">
    <property type="term" value="F:endonuclease activity"/>
    <property type="evidence" value="ECO:0007669"/>
    <property type="project" value="UniProtKB-KW"/>
</dbReference>
<gene>
    <name evidence="2" type="ORF">C4S77_04815</name>
</gene>
<dbReference type="InterPro" id="IPR036691">
    <property type="entry name" value="Endo/exonu/phosph_ase_sf"/>
</dbReference>
<feature type="domain" description="Endonuclease/exonuclease/phosphatase" evidence="1">
    <location>
        <begin position="4"/>
        <end position="314"/>
    </location>
</feature>
<organism evidence="2 3">
    <name type="scientific">Apibacter adventoris</name>
    <dbReference type="NCBI Taxonomy" id="1679466"/>
    <lineage>
        <taxon>Bacteria</taxon>
        <taxon>Pseudomonadati</taxon>
        <taxon>Bacteroidota</taxon>
        <taxon>Flavobacteriia</taxon>
        <taxon>Flavobacteriales</taxon>
        <taxon>Weeksellaceae</taxon>
        <taxon>Apibacter</taxon>
    </lineage>
</organism>
<dbReference type="Proteomes" id="UP000238042">
    <property type="component" value="Unassembled WGS sequence"/>
</dbReference>
<keyword evidence="2" id="KW-0540">Nuclease</keyword>
<sequence length="316" mass="37295">MIHTIAFYNVENFYVGFDDKNSINKNTYTFSGKRSWTRTRYINKLHRITKTLGLIGREETNNSPTIIGLCEIENNKVIKDLLDCFPNGENYKYIHQDSLDERGIDTAFLYNKKFFSLIDNDFIRIQVFNSEGIQEYTRDIIYVHGKLSKIPIYFFVLHLPSKRDQDKNKLKRIYILHKLREKIDLIYKNDSKANIVIMGDFNDNPEASYIYRELKCKMVIDKLSFNDFFNPFVNLYNNNKFSVVYKGKGMLFDQIIFSQSFFLNNNSKYINSNVFNAPFLQDTERKKTGIPFRTYSGSRYLGGYSDHFPVYSLVEV</sequence>
<accession>A0A2S8AEC8</accession>
<comment type="caution">
    <text evidence="2">The sequence shown here is derived from an EMBL/GenBank/DDBJ whole genome shotgun (WGS) entry which is preliminary data.</text>
</comment>
<name>A0A2S8AEC8_9FLAO</name>
<protein>
    <submittedName>
        <fullName evidence="2">Endonuclease</fullName>
    </submittedName>
</protein>
<keyword evidence="3" id="KW-1185">Reference proteome</keyword>